<proteinExistence type="predicted"/>
<organism evidence="1">
    <name type="scientific">Vibrio cholerae serotype O1 biovar El Tor</name>
    <dbReference type="NCBI Taxonomy" id="686"/>
    <lineage>
        <taxon>Bacteria</taxon>
        <taxon>Pseudomonadati</taxon>
        <taxon>Pseudomonadota</taxon>
        <taxon>Gammaproteobacteria</taxon>
        <taxon>Vibrionales</taxon>
        <taxon>Vibrionaceae</taxon>
        <taxon>Vibrio</taxon>
    </lineage>
</organism>
<dbReference type="AlphaFoldDB" id="A0A1Z2R914"/>
<accession>A0A1Z2R914</accession>
<reference evidence="1" key="1">
    <citation type="journal article" date="2017" name="PLoS Genet.">
        <title>A highly specific phage defense system is a conserved feature of the Vibrio cholerae mobilome.</title>
        <authorList>
            <person name="O'Hara B.J."/>
            <person name="Barth Z.K."/>
            <person name="McKitterick A.C."/>
            <person name="Seed K.D."/>
        </authorList>
    </citation>
    <scope>NUCLEOTIDE SEQUENCE</scope>
    <source>
        <strain evidence="1">KS39</strain>
    </source>
</reference>
<name>A0A1Z2R914_VIBCE</name>
<sequence length="75" mass="8448">MLLDQDYIDSNFRKYHINTIKKWCSGECRGLTEELALNSLDVLKNVEDFTLTEIAEATGVTLETVAKLNAKLVLS</sequence>
<evidence type="ECO:0000313" key="1">
    <source>
        <dbReference type="EMBL" id="ASA40208.1"/>
    </source>
</evidence>
<dbReference type="EMBL" id="MF176135">
    <property type="protein sequence ID" value="ASA40208.1"/>
    <property type="molecule type" value="Genomic_DNA"/>
</dbReference>
<protein>
    <submittedName>
        <fullName evidence="1">Uncharacterized protein</fullName>
    </submittedName>
</protein>